<reference evidence="1 2" key="1">
    <citation type="submission" date="2018-12" db="EMBL/GenBank/DDBJ databases">
        <title>The whole draft genome of Aquabacterium sp. SJQ9.</title>
        <authorList>
            <person name="Sun L."/>
            <person name="Gao X."/>
            <person name="Chen W."/>
            <person name="Huang K."/>
        </authorList>
    </citation>
    <scope>NUCLEOTIDE SEQUENCE [LARGE SCALE GENOMIC DNA]</scope>
    <source>
        <strain evidence="1 2">SJQ9</strain>
    </source>
</reference>
<dbReference type="InterPro" id="IPR029063">
    <property type="entry name" value="SAM-dependent_MTases_sf"/>
</dbReference>
<evidence type="ECO:0000313" key="1">
    <source>
        <dbReference type="EMBL" id="RRS04510.1"/>
    </source>
</evidence>
<protein>
    <submittedName>
        <fullName evidence="1">Class I SAM-dependent methyltransferase</fullName>
    </submittedName>
</protein>
<keyword evidence="2" id="KW-1185">Reference proteome</keyword>
<dbReference type="GO" id="GO:0008168">
    <property type="term" value="F:methyltransferase activity"/>
    <property type="evidence" value="ECO:0007669"/>
    <property type="project" value="UniProtKB-KW"/>
</dbReference>
<dbReference type="EMBL" id="RSED01000006">
    <property type="protein sequence ID" value="RRS04510.1"/>
    <property type="molecule type" value="Genomic_DNA"/>
</dbReference>
<accession>A0A3R8TCA2</accession>
<dbReference type="AlphaFoldDB" id="A0A3R8TCA2"/>
<dbReference type="SUPFAM" id="SSF53335">
    <property type="entry name" value="S-adenosyl-L-methionine-dependent methyltransferases"/>
    <property type="match status" value="1"/>
</dbReference>
<dbReference type="RefSeq" id="WP_125242884.1">
    <property type="nucleotide sequence ID" value="NZ_RSED01000006.1"/>
</dbReference>
<evidence type="ECO:0000313" key="2">
    <source>
        <dbReference type="Proteomes" id="UP000269265"/>
    </source>
</evidence>
<sequence>MSEQESSGGFSADWLRLREPLDLVARSQTLALAFKAALKPRNGSALKLIDLAAGAGANFRALAPVLEGDQDWILVDHDPMLLTAQRAEISGWARRRGWHAREEDGLLQIDVGAARWQVRGQQLDLARDLDRVDLAWCDGLVTTAFLDLVSAAWLDSLCALLAKVPRPLLATLTVDGRRTWQPALAADGLITQAFLAHQVGDKGLGESLGGQAASYLAQQLAAQGCGVSTQESDWHIGAGHSELLMTMAREAAAVAAEVDPSNARTASAWLTERSSHADRGVLSLEVGHLDLLALPGPART</sequence>
<dbReference type="OrthoDB" id="7273451at2"/>
<organism evidence="1 2">
    <name type="scientific">Aquabacterium soli</name>
    <dbReference type="NCBI Taxonomy" id="2493092"/>
    <lineage>
        <taxon>Bacteria</taxon>
        <taxon>Pseudomonadati</taxon>
        <taxon>Pseudomonadota</taxon>
        <taxon>Betaproteobacteria</taxon>
        <taxon>Burkholderiales</taxon>
        <taxon>Aquabacterium</taxon>
    </lineage>
</organism>
<proteinExistence type="predicted"/>
<dbReference type="GO" id="GO:0032259">
    <property type="term" value="P:methylation"/>
    <property type="evidence" value="ECO:0007669"/>
    <property type="project" value="UniProtKB-KW"/>
</dbReference>
<gene>
    <name evidence="1" type="ORF">EIP75_08750</name>
</gene>
<name>A0A3R8TCA2_9BURK</name>
<keyword evidence="1" id="KW-0489">Methyltransferase</keyword>
<dbReference type="Proteomes" id="UP000269265">
    <property type="component" value="Unassembled WGS sequence"/>
</dbReference>
<comment type="caution">
    <text evidence="1">The sequence shown here is derived from an EMBL/GenBank/DDBJ whole genome shotgun (WGS) entry which is preliminary data.</text>
</comment>
<keyword evidence="1" id="KW-0808">Transferase</keyword>